<keyword evidence="10" id="KW-0732">Signal</keyword>
<dbReference type="PANTHER" id="PTHR30582">
    <property type="entry name" value="L,D-TRANSPEPTIDASE"/>
    <property type="match status" value="1"/>
</dbReference>
<keyword evidence="4" id="KW-0808">Transferase</keyword>
<comment type="caution">
    <text evidence="12">The sequence shown here is derived from an EMBL/GenBank/DDBJ whole genome shotgun (WGS) entry which is preliminary data.</text>
</comment>
<dbReference type="RefSeq" id="WP_239893727.1">
    <property type="nucleotide sequence ID" value="NZ_JAJAXM010000006.1"/>
</dbReference>
<accession>A0ABD4SQ77</accession>
<organism evidence="12 13">
    <name type="scientific">Laribacter hongkongensis</name>
    <dbReference type="NCBI Taxonomy" id="168471"/>
    <lineage>
        <taxon>Bacteria</taxon>
        <taxon>Pseudomonadati</taxon>
        <taxon>Pseudomonadota</taxon>
        <taxon>Betaproteobacteria</taxon>
        <taxon>Neisseriales</taxon>
        <taxon>Aquaspirillaceae</taxon>
        <taxon>Laribacter</taxon>
    </lineage>
</organism>
<dbReference type="GO" id="GO:0016757">
    <property type="term" value="F:glycosyltransferase activity"/>
    <property type="evidence" value="ECO:0007669"/>
    <property type="project" value="UniProtKB-KW"/>
</dbReference>
<evidence type="ECO:0000313" key="13">
    <source>
        <dbReference type="Proteomes" id="UP001200247"/>
    </source>
</evidence>
<evidence type="ECO:0000259" key="11">
    <source>
        <dbReference type="PROSITE" id="PS52029"/>
    </source>
</evidence>
<dbReference type="Proteomes" id="UP001200247">
    <property type="component" value="Unassembled WGS sequence"/>
</dbReference>
<dbReference type="Gene3D" id="2.40.440.10">
    <property type="entry name" value="L,D-transpeptidase catalytic domain-like"/>
    <property type="match status" value="1"/>
</dbReference>
<comment type="pathway">
    <text evidence="1 9">Cell wall biogenesis; peptidoglycan biosynthesis.</text>
</comment>
<feature type="domain" description="L,D-TPase catalytic" evidence="11">
    <location>
        <begin position="37"/>
        <end position="173"/>
    </location>
</feature>
<dbReference type="PROSITE" id="PS52029">
    <property type="entry name" value="LD_TPASE"/>
    <property type="match status" value="1"/>
</dbReference>
<dbReference type="GO" id="GO:0004180">
    <property type="term" value="F:carboxypeptidase activity"/>
    <property type="evidence" value="ECO:0007669"/>
    <property type="project" value="UniProtKB-ARBA"/>
</dbReference>
<keyword evidence="3" id="KW-0328">Glycosyltransferase</keyword>
<feature type="signal peptide" evidence="10">
    <location>
        <begin position="1"/>
        <end position="23"/>
    </location>
</feature>
<dbReference type="GO" id="GO:0009252">
    <property type="term" value="P:peptidoglycan biosynthetic process"/>
    <property type="evidence" value="ECO:0007669"/>
    <property type="project" value="UniProtKB-KW"/>
</dbReference>
<sequence length="310" mass="33286">MYPVPYRIVCAALLCLGVPRVWAVTAVPDHAVSSRGVHVVINLPQTRLFVYDDGQLVKSYPVAVGKALTQTPEGEYDVTGISRNPAWHVPRSIQQEMARAGKTVQTVVPPGPQNPLGKVFIRFGEPGLGLGMHGTNAPGSVPGFRSHGCVRLRNEDALDLASRVRYGVPVSVIYQSVLLNQDARGDVWMTAFADRYGKTTANAAQIRTAAEKWSRGGREIRQQRIIEALQARTGKPVCLSCRDSSNGQIAGLQPLPWLRPDMPVVVPDGNETGAVSPPPVAAPVENALPTFSSPAATMPAQASSVAERLF</sequence>
<evidence type="ECO:0000256" key="6">
    <source>
        <dbReference type="ARBA" id="ARBA00022960"/>
    </source>
</evidence>
<feature type="active site" description="Proton donor/acceptor" evidence="9">
    <location>
        <position position="133"/>
    </location>
</feature>
<evidence type="ECO:0000256" key="8">
    <source>
        <dbReference type="ARBA" id="ARBA00023316"/>
    </source>
</evidence>
<keyword evidence="8 9" id="KW-0961">Cell wall biogenesis/degradation</keyword>
<dbReference type="CDD" id="cd16913">
    <property type="entry name" value="YkuD_like"/>
    <property type="match status" value="1"/>
</dbReference>
<protein>
    <submittedName>
        <fullName evidence="12">L,D-transpeptidase</fullName>
    </submittedName>
</protein>
<dbReference type="Pfam" id="PF03734">
    <property type="entry name" value="YkuD"/>
    <property type="match status" value="1"/>
</dbReference>
<dbReference type="GO" id="GO:0071555">
    <property type="term" value="P:cell wall organization"/>
    <property type="evidence" value="ECO:0007669"/>
    <property type="project" value="UniProtKB-UniRule"/>
</dbReference>
<dbReference type="PANTHER" id="PTHR30582:SF24">
    <property type="entry name" value="L,D-TRANSPEPTIDASE ERFK_SRFK-RELATED"/>
    <property type="match status" value="1"/>
</dbReference>
<dbReference type="InterPro" id="IPR038063">
    <property type="entry name" value="Transpep_catalytic_dom"/>
</dbReference>
<feature type="active site" description="Nucleophile" evidence="9">
    <location>
        <position position="149"/>
    </location>
</feature>
<dbReference type="InterPro" id="IPR050979">
    <property type="entry name" value="LD-transpeptidase"/>
</dbReference>
<keyword evidence="5" id="KW-0378">Hydrolase</keyword>
<dbReference type="AlphaFoldDB" id="A0ABD4SQ77"/>
<evidence type="ECO:0000256" key="2">
    <source>
        <dbReference type="ARBA" id="ARBA00005992"/>
    </source>
</evidence>
<reference evidence="12 13" key="1">
    <citation type="submission" date="2021-10" db="EMBL/GenBank/DDBJ databases">
        <title>Whole-genome sequencing analysis of Laribacter hongkongensis: virulence gene profiles, carbohydrate-active enzyme prediction, and antimicrobial resistance characterization.</title>
        <authorList>
            <person name="Yuan P."/>
            <person name="Zhan Y."/>
            <person name="Chen D."/>
        </authorList>
    </citation>
    <scope>NUCLEOTIDE SEQUENCE [LARGE SCALE GENOMIC DNA]</scope>
    <source>
        <strain evidence="12 13">W67</strain>
    </source>
</reference>
<dbReference type="InterPro" id="IPR005490">
    <property type="entry name" value="LD_TPept_cat_dom"/>
</dbReference>
<keyword evidence="6 9" id="KW-0133">Cell shape</keyword>
<keyword evidence="7 9" id="KW-0573">Peptidoglycan synthesis</keyword>
<dbReference type="SUPFAM" id="SSF141523">
    <property type="entry name" value="L,D-transpeptidase catalytic domain-like"/>
    <property type="match status" value="1"/>
</dbReference>
<evidence type="ECO:0000313" key="12">
    <source>
        <dbReference type="EMBL" id="MCG9025347.1"/>
    </source>
</evidence>
<feature type="chain" id="PRO_5044889117" evidence="10">
    <location>
        <begin position="24"/>
        <end position="310"/>
    </location>
</feature>
<proteinExistence type="inferred from homology"/>
<comment type="similarity">
    <text evidence="2">Belongs to the YkuD family.</text>
</comment>
<evidence type="ECO:0000256" key="9">
    <source>
        <dbReference type="PROSITE-ProRule" id="PRU01373"/>
    </source>
</evidence>
<evidence type="ECO:0000256" key="1">
    <source>
        <dbReference type="ARBA" id="ARBA00004752"/>
    </source>
</evidence>
<evidence type="ECO:0000256" key="3">
    <source>
        <dbReference type="ARBA" id="ARBA00022676"/>
    </source>
</evidence>
<dbReference type="EMBL" id="JAJAXM010000006">
    <property type="protein sequence ID" value="MCG9025347.1"/>
    <property type="molecule type" value="Genomic_DNA"/>
</dbReference>
<name>A0ABD4SQ77_9NEIS</name>
<evidence type="ECO:0000256" key="7">
    <source>
        <dbReference type="ARBA" id="ARBA00022984"/>
    </source>
</evidence>
<gene>
    <name evidence="12" type="ORF">LH440_05420</name>
</gene>
<evidence type="ECO:0000256" key="4">
    <source>
        <dbReference type="ARBA" id="ARBA00022679"/>
    </source>
</evidence>
<dbReference type="GO" id="GO:0008360">
    <property type="term" value="P:regulation of cell shape"/>
    <property type="evidence" value="ECO:0007669"/>
    <property type="project" value="UniProtKB-UniRule"/>
</dbReference>
<evidence type="ECO:0000256" key="5">
    <source>
        <dbReference type="ARBA" id="ARBA00022801"/>
    </source>
</evidence>
<evidence type="ECO:0000256" key="10">
    <source>
        <dbReference type="SAM" id="SignalP"/>
    </source>
</evidence>